<reference evidence="2" key="1">
    <citation type="submission" date="2022-03" db="EMBL/GenBank/DDBJ databases">
        <authorList>
            <person name="Tunstrom K."/>
        </authorList>
    </citation>
    <scope>NUCLEOTIDE SEQUENCE</scope>
</reference>
<sequence length="86" mass="9914">MAKMDWSFFYTLVLALFSMIGMSFACCCCKKKIPFLNRAMDKAFVQEVIVLIVTLLLSYLETCYACTRHQYVDCNENSPKCDKKST</sequence>
<gene>
    <name evidence="2" type="ORF">EEDITHA_LOCUS14048</name>
</gene>
<evidence type="ECO:0000313" key="2">
    <source>
        <dbReference type="EMBL" id="CAH2098997.1"/>
    </source>
</evidence>
<dbReference type="EMBL" id="CAKOGL010000021">
    <property type="protein sequence ID" value="CAH2098997.1"/>
    <property type="molecule type" value="Genomic_DNA"/>
</dbReference>
<evidence type="ECO:0000256" key="1">
    <source>
        <dbReference type="SAM" id="SignalP"/>
    </source>
</evidence>
<protein>
    <submittedName>
        <fullName evidence="2">Uncharacterized protein</fullName>
    </submittedName>
</protein>
<dbReference type="Proteomes" id="UP001153954">
    <property type="component" value="Unassembled WGS sequence"/>
</dbReference>
<organism evidence="2 3">
    <name type="scientific">Euphydryas editha</name>
    <name type="common">Edith's checkerspot</name>
    <dbReference type="NCBI Taxonomy" id="104508"/>
    <lineage>
        <taxon>Eukaryota</taxon>
        <taxon>Metazoa</taxon>
        <taxon>Ecdysozoa</taxon>
        <taxon>Arthropoda</taxon>
        <taxon>Hexapoda</taxon>
        <taxon>Insecta</taxon>
        <taxon>Pterygota</taxon>
        <taxon>Neoptera</taxon>
        <taxon>Endopterygota</taxon>
        <taxon>Lepidoptera</taxon>
        <taxon>Glossata</taxon>
        <taxon>Ditrysia</taxon>
        <taxon>Papilionoidea</taxon>
        <taxon>Nymphalidae</taxon>
        <taxon>Nymphalinae</taxon>
        <taxon>Euphydryas</taxon>
    </lineage>
</organism>
<keyword evidence="3" id="KW-1185">Reference proteome</keyword>
<proteinExistence type="predicted"/>
<accession>A0AAU9UIM5</accession>
<feature type="chain" id="PRO_5043840979" evidence="1">
    <location>
        <begin position="26"/>
        <end position="86"/>
    </location>
</feature>
<keyword evidence="1" id="KW-0732">Signal</keyword>
<feature type="signal peptide" evidence="1">
    <location>
        <begin position="1"/>
        <end position="25"/>
    </location>
</feature>
<evidence type="ECO:0000313" key="3">
    <source>
        <dbReference type="Proteomes" id="UP001153954"/>
    </source>
</evidence>
<name>A0AAU9UIM5_EUPED</name>
<comment type="caution">
    <text evidence="2">The sequence shown here is derived from an EMBL/GenBank/DDBJ whole genome shotgun (WGS) entry which is preliminary data.</text>
</comment>
<dbReference type="PROSITE" id="PS51257">
    <property type="entry name" value="PROKAR_LIPOPROTEIN"/>
    <property type="match status" value="1"/>
</dbReference>
<dbReference type="AlphaFoldDB" id="A0AAU9UIM5"/>